<dbReference type="AlphaFoldDB" id="A0A9N9JML3"/>
<dbReference type="Proteomes" id="UP000789405">
    <property type="component" value="Unassembled WGS sequence"/>
</dbReference>
<accession>A0A9N9JML3</accession>
<keyword evidence="2" id="KW-1185">Reference proteome</keyword>
<dbReference type="EMBL" id="CAJVPY010024100">
    <property type="protein sequence ID" value="CAG8786169.1"/>
    <property type="molecule type" value="Genomic_DNA"/>
</dbReference>
<organism evidence="1 2">
    <name type="scientific">Dentiscutata erythropus</name>
    <dbReference type="NCBI Taxonomy" id="1348616"/>
    <lineage>
        <taxon>Eukaryota</taxon>
        <taxon>Fungi</taxon>
        <taxon>Fungi incertae sedis</taxon>
        <taxon>Mucoromycota</taxon>
        <taxon>Glomeromycotina</taxon>
        <taxon>Glomeromycetes</taxon>
        <taxon>Diversisporales</taxon>
        <taxon>Gigasporaceae</taxon>
        <taxon>Dentiscutata</taxon>
    </lineage>
</organism>
<dbReference type="OrthoDB" id="10358914at2759"/>
<gene>
    <name evidence="1" type="ORF">DERYTH_LOCUS20444</name>
</gene>
<sequence>NAKCNKKVVENSCGGKVNKFWKRGEEDASIISTRDACFHMVDKLIAKGLIRQNIIIEPLHSGSSILTYSYSIVSISDNAQEQIGMNEWCEFVKPSSRQKRVR</sequence>
<proteinExistence type="predicted"/>
<evidence type="ECO:0000313" key="1">
    <source>
        <dbReference type="EMBL" id="CAG8786169.1"/>
    </source>
</evidence>
<comment type="caution">
    <text evidence="1">The sequence shown here is derived from an EMBL/GenBank/DDBJ whole genome shotgun (WGS) entry which is preliminary data.</text>
</comment>
<protein>
    <submittedName>
        <fullName evidence="1">27469_t:CDS:1</fullName>
    </submittedName>
</protein>
<feature type="non-terminal residue" evidence="1">
    <location>
        <position position="102"/>
    </location>
</feature>
<name>A0A9N9JML3_9GLOM</name>
<reference evidence="1" key="1">
    <citation type="submission" date="2021-06" db="EMBL/GenBank/DDBJ databases">
        <authorList>
            <person name="Kallberg Y."/>
            <person name="Tangrot J."/>
            <person name="Rosling A."/>
        </authorList>
    </citation>
    <scope>NUCLEOTIDE SEQUENCE</scope>
    <source>
        <strain evidence="1">MA453B</strain>
    </source>
</reference>
<evidence type="ECO:0000313" key="2">
    <source>
        <dbReference type="Proteomes" id="UP000789405"/>
    </source>
</evidence>